<dbReference type="CDD" id="cd01949">
    <property type="entry name" value="GGDEF"/>
    <property type="match status" value="1"/>
</dbReference>
<feature type="coiled-coil region" evidence="3">
    <location>
        <begin position="401"/>
        <end position="428"/>
    </location>
</feature>
<sequence length="596" mass="65872">MADFFTPSEIARESLKRLAMDRVAPTPDNYRAYYHRIAGTKSIDGFPEEAFRGIASELPKTSPAQQRFARRFDEAISSQSWPAVRAALREVSEATGAPEVPWAPLIQQIIDHMDRHHAAFTKARKKESLKHVLDASSTAAPILHSRLSNLIKHWSSSASDDDTAGIEPAEPADKIPDSAPAPAPGPASLPSSTVAHAGIPPEVSGALDELMRRGVGALLADAPELQTRVTHFGARLNPWPDHSAQPALLTDLHELILKLEWSGEDLSGIRRALIALVQLLIDNISKLVIDDKWLTGQLSVVSEAFAQPLDIRILDEVERRLRDVIDQQGRLKQELTDAQFRLKQMLAGFVDRLADMSESAGSFHDNLERSSIRIAEAKDISELSNVVEDMLRETRVAQEDARRSRDDLTSLQQQVEQANVEIGKLQSELHHTSELVRHDPLTGALNRKGLDEALEREISRARRRDVPLCVGLLDVDNFKRINDTHGHHAGDAALQHLAEVIRGNLRPQDSLGRYGGEEFVIILPDTDVEHAVAAVTRLQRALTTRYFLAEGQKLLITFSAGVARLEAEEAAATAIDRADKAMYRAKRAGKNRVMVA</sequence>
<feature type="region of interest" description="Disordered" evidence="4">
    <location>
        <begin position="156"/>
        <end position="196"/>
    </location>
</feature>
<dbReference type="Gene3D" id="3.30.70.270">
    <property type="match status" value="1"/>
</dbReference>
<dbReference type="PROSITE" id="PS50887">
    <property type="entry name" value="GGDEF"/>
    <property type="match status" value="1"/>
</dbReference>
<dbReference type="SUPFAM" id="SSF55073">
    <property type="entry name" value="Nucleotide cyclase"/>
    <property type="match status" value="1"/>
</dbReference>
<keyword evidence="3" id="KW-0175">Coiled coil</keyword>
<dbReference type="NCBIfam" id="TIGR00254">
    <property type="entry name" value="GGDEF"/>
    <property type="match status" value="1"/>
</dbReference>
<dbReference type="InterPro" id="IPR000160">
    <property type="entry name" value="GGDEF_dom"/>
</dbReference>
<dbReference type="InterPro" id="IPR029787">
    <property type="entry name" value="Nucleotide_cyclase"/>
</dbReference>
<dbReference type="SMART" id="SM00267">
    <property type="entry name" value="GGDEF"/>
    <property type="match status" value="1"/>
</dbReference>
<dbReference type="FunFam" id="3.30.70.270:FF:000001">
    <property type="entry name" value="Diguanylate cyclase domain protein"/>
    <property type="match status" value="1"/>
</dbReference>
<evidence type="ECO:0000313" key="7">
    <source>
        <dbReference type="Proteomes" id="UP000318349"/>
    </source>
</evidence>
<evidence type="ECO:0000313" key="6">
    <source>
        <dbReference type="EMBL" id="TVO70570.1"/>
    </source>
</evidence>
<organism evidence="6 7">
    <name type="scientific">Denitromonas halophila</name>
    <dbReference type="NCBI Taxonomy" id="1629404"/>
    <lineage>
        <taxon>Bacteria</taxon>
        <taxon>Pseudomonadati</taxon>
        <taxon>Pseudomonadota</taxon>
        <taxon>Betaproteobacteria</taxon>
        <taxon>Rhodocyclales</taxon>
        <taxon>Zoogloeaceae</taxon>
        <taxon>Denitromonas</taxon>
    </lineage>
</organism>
<evidence type="ECO:0000259" key="5">
    <source>
        <dbReference type="PROSITE" id="PS50887"/>
    </source>
</evidence>
<gene>
    <name evidence="6" type="ORF">FHP89_20405</name>
</gene>
<dbReference type="Pfam" id="PF00990">
    <property type="entry name" value="GGDEF"/>
    <property type="match status" value="1"/>
</dbReference>
<evidence type="ECO:0000256" key="2">
    <source>
        <dbReference type="ARBA" id="ARBA00034247"/>
    </source>
</evidence>
<proteinExistence type="predicted"/>
<evidence type="ECO:0000256" key="4">
    <source>
        <dbReference type="SAM" id="MobiDB-lite"/>
    </source>
</evidence>
<dbReference type="GO" id="GO:0052621">
    <property type="term" value="F:diguanylate cyclase activity"/>
    <property type="evidence" value="ECO:0007669"/>
    <property type="project" value="UniProtKB-EC"/>
</dbReference>
<dbReference type="Proteomes" id="UP000318349">
    <property type="component" value="Unassembled WGS sequence"/>
</dbReference>
<comment type="caution">
    <text evidence="6">The sequence shown here is derived from an EMBL/GenBank/DDBJ whole genome shotgun (WGS) entry which is preliminary data.</text>
</comment>
<dbReference type="InterPro" id="IPR050469">
    <property type="entry name" value="Diguanylate_Cyclase"/>
</dbReference>
<dbReference type="EC" id="2.7.7.65" evidence="1"/>
<accession>A0A557QZ48</accession>
<feature type="domain" description="GGDEF" evidence="5">
    <location>
        <begin position="466"/>
        <end position="596"/>
    </location>
</feature>
<dbReference type="InterPro" id="IPR043128">
    <property type="entry name" value="Rev_trsase/Diguanyl_cyclase"/>
</dbReference>
<name>A0A557QZ48_9RHOO</name>
<dbReference type="PANTHER" id="PTHR45138:SF9">
    <property type="entry name" value="DIGUANYLATE CYCLASE DGCM-RELATED"/>
    <property type="match status" value="1"/>
</dbReference>
<dbReference type="AlphaFoldDB" id="A0A557QZ48"/>
<reference evidence="6 7" key="1">
    <citation type="submission" date="2019-07" db="EMBL/GenBank/DDBJ databases">
        <title>The pathways for chlorine oxyanion respiration interact through the shared metabolite chlorate.</title>
        <authorList>
            <person name="Barnum T.P."/>
            <person name="Cheng Y."/>
            <person name="Hill K.A."/>
            <person name="Lucas L.N."/>
            <person name="Carlson H.K."/>
            <person name="Coates J.D."/>
        </authorList>
    </citation>
    <scope>NUCLEOTIDE SEQUENCE [LARGE SCALE GENOMIC DNA]</scope>
    <source>
        <strain evidence="6 7">SFB-1</strain>
    </source>
</reference>
<dbReference type="PANTHER" id="PTHR45138">
    <property type="entry name" value="REGULATORY COMPONENTS OF SENSORY TRANSDUCTION SYSTEM"/>
    <property type="match status" value="1"/>
</dbReference>
<protein>
    <recommendedName>
        <fullName evidence="1">diguanylate cyclase</fullName>
        <ecNumber evidence="1">2.7.7.65</ecNumber>
    </recommendedName>
</protein>
<comment type="catalytic activity">
    <reaction evidence="2">
        <text>2 GTP = 3',3'-c-di-GMP + 2 diphosphate</text>
        <dbReference type="Rhea" id="RHEA:24898"/>
        <dbReference type="ChEBI" id="CHEBI:33019"/>
        <dbReference type="ChEBI" id="CHEBI:37565"/>
        <dbReference type="ChEBI" id="CHEBI:58805"/>
        <dbReference type="EC" id="2.7.7.65"/>
    </reaction>
</comment>
<evidence type="ECO:0000256" key="1">
    <source>
        <dbReference type="ARBA" id="ARBA00012528"/>
    </source>
</evidence>
<dbReference type="EMBL" id="VMNI01000032">
    <property type="protein sequence ID" value="TVO70570.1"/>
    <property type="molecule type" value="Genomic_DNA"/>
</dbReference>
<evidence type="ECO:0000256" key="3">
    <source>
        <dbReference type="SAM" id="Coils"/>
    </source>
</evidence>